<dbReference type="Gene3D" id="3.40.1280.10">
    <property type="match status" value="1"/>
</dbReference>
<evidence type="ECO:0000313" key="14">
    <source>
        <dbReference type="Proteomes" id="UP000291116"/>
    </source>
</evidence>
<keyword evidence="8" id="KW-0949">S-adenosyl-L-methionine</keyword>
<comment type="function">
    <text evidence="9">Specifically methylates the N3 position of the uracil ring of uridine 1498 (m3U1498) in 16S rRNA. Acts on the fully assembled 30S ribosomal subunit.</text>
</comment>
<dbReference type="NCBIfam" id="TIGR00046">
    <property type="entry name" value="RsmE family RNA methyltransferase"/>
    <property type="match status" value="1"/>
</dbReference>
<reference evidence="13 14" key="1">
    <citation type="submission" date="2019-01" db="EMBL/GenBank/DDBJ databases">
        <authorList>
            <person name="Ferrante I. M."/>
        </authorList>
    </citation>
    <scope>NUCLEOTIDE SEQUENCE [LARGE SCALE GENOMIC DNA]</scope>
    <source>
        <strain evidence="13 14">B856</strain>
    </source>
</reference>
<evidence type="ECO:0000256" key="5">
    <source>
        <dbReference type="ARBA" id="ARBA00022552"/>
    </source>
</evidence>
<dbReference type="InterPro" id="IPR029028">
    <property type="entry name" value="Alpha/beta_knot_MTases"/>
</dbReference>
<evidence type="ECO:0000313" key="13">
    <source>
        <dbReference type="EMBL" id="VEU34103.1"/>
    </source>
</evidence>
<evidence type="ECO:0000256" key="9">
    <source>
        <dbReference type="ARBA" id="ARBA00025699"/>
    </source>
</evidence>
<feature type="domain" description="Ribosomal RNA small subunit methyltransferase E methyltransferase" evidence="12">
    <location>
        <begin position="176"/>
        <end position="353"/>
    </location>
</feature>
<evidence type="ECO:0000256" key="8">
    <source>
        <dbReference type="ARBA" id="ARBA00022691"/>
    </source>
</evidence>
<comment type="similarity">
    <text evidence="2">Belongs to the RNA methyltransferase RsmE family.</text>
</comment>
<comment type="catalytic activity">
    <reaction evidence="10">
        <text>uridine(1498) in 16S rRNA + S-adenosyl-L-methionine = N(3)-methyluridine(1498) in 16S rRNA + S-adenosyl-L-homocysteine + H(+)</text>
        <dbReference type="Rhea" id="RHEA:42920"/>
        <dbReference type="Rhea" id="RHEA-COMP:10283"/>
        <dbReference type="Rhea" id="RHEA-COMP:10284"/>
        <dbReference type="ChEBI" id="CHEBI:15378"/>
        <dbReference type="ChEBI" id="CHEBI:57856"/>
        <dbReference type="ChEBI" id="CHEBI:59789"/>
        <dbReference type="ChEBI" id="CHEBI:65315"/>
        <dbReference type="ChEBI" id="CHEBI:74502"/>
        <dbReference type="EC" id="2.1.1.193"/>
    </reaction>
</comment>
<evidence type="ECO:0000256" key="6">
    <source>
        <dbReference type="ARBA" id="ARBA00022603"/>
    </source>
</evidence>
<dbReference type="SUPFAM" id="SSF75217">
    <property type="entry name" value="alpha/beta knot"/>
    <property type="match status" value="1"/>
</dbReference>
<dbReference type="EC" id="2.1.1.193" evidence="3"/>
<dbReference type="GO" id="GO:0070042">
    <property type="term" value="F:rRNA (uridine-N3-)-methyltransferase activity"/>
    <property type="evidence" value="ECO:0007669"/>
    <property type="project" value="TreeGrafter"/>
</dbReference>
<keyword evidence="6" id="KW-0489">Methyltransferase</keyword>
<dbReference type="InterPro" id="IPR006700">
    <property type="entry name" value="RsmE"/>
</dbReference>
<evidence type="ECO:0000256" key="3">
    <source>
        <dbReference type="ARBA" id="ARBA00012328"/>
    </source>
</evidence>
<dbReference type="InterPro" id="IPR046886">
    <property type="entry name" value="RsmE_MTase_dom"/>
</dbReference>
<sequence length="373" mass="40301">MHNSSLPFLFVTAALGRFSGVASLSPGRNSAFRSVAPTLRGNPRRAFHGTTLCRLNRFLFGPTEVATTTEDTDAEERVVVVLPKDDYRTVHAAKTLGLKNGDLVRAGIVGGGSTGDAGSDGPGQWTDEATVEWIPEPPVKKAEVLKNGNPPGSLAITLNNLRSIDEDPGRSSAASDPIRVSLLLALPRPLQIGRILPMISQIGVDHLVLTSAAKVPKDYFGSHLFRKPEVLQEKLIEGLCQAGDVRLPKLRVVRNLSGFLRSDEFEELFPRDSCARVLAHPKRHDDPEEPLRMGEVRFPSGSPPRILVAVGPEGGWEEPGELDLFRNECGFQQITLGSRTLRSDVAVAGLLSLAHEACHANEHRDKDGGSDSA</sequence>
<proteinExistence type="inferred from homology"/>
<keyword evidence="4" id="KW-0963">Cytoplasm</keyword>
<keyword evidence="7" id="KW-0808">Transferase</keyword>
<dbReference type="EMBL" id="CAACVS010000018">
    <property type="protein sequence ID" value="VEU34103.1"/>
    <property type="molecule type" value="Genomic_DNA"/>
</dbReference>
<gene>
    <name evidence="13" type="ORF">PSNMU_V1.4_AUG-EV-PASAV3_0007970</name>
</gene>
<protein>
    <recommendedName>
        <fullName evidence="3">16S rRNA (uracil(1498)-N(3))-methyltransferase</fullName>
        <ecNumber evidence="3">2.1.1.193</ecNumber>
    </recommendedName>
</protein>
<evidence type="ECO:0000256" key="7">
    <source>
        <dbReference type="ARBA" id="ARBA00022679"/>
    </source>
</evidence>
<dbReference type="AlphaFoldDB" id="A0A448YWC9"/>
<evidence type="ECO:0000256" key="11">
    <source>
        <dbReference type="SAM" id="SignalP"/>
    </source>
</evidence>
<evidence type="ECO:0000256" key="1">
    <source>
        <dbReference type="ARBA" id="ARBA00004496"/>
    </source>
</evidence>
<dbReference type="Proteomes" id="UP000291116">
    <property type="component" value="Unassembled WGS sequence"/>
</dbReference>
<organism evidence="13 14">
    <name type="scientific">Pseudo-nitzschia multistriata</name>
    <dbReference type="NCBI Taxonomy" id="183589"/>
    <lineage>
        <taxon>Eukaryota</taxon>
        <taxon>Sar</taxon>
        <taxon>Stramenopiles</taxon>
        <taxon>Ochrophyta</taxon>
        <taxon>Bacillariophyta</taxon>
        <taxon>Bacillariophyceae</taxon>
        <taxon>Bacillariophycidae</taxon>
        <taxon>Bacillariales</taxon>
        <taxon>Bacillariaceae</taxon>
        <taxon>Pseudo-nitzschia</taxon>
    </lineage>
</organism>
<dbReference type="GO" id="GO:0005737">
    <property type="term" value="C:cytoplasm"/>
    <property type="evidence" value="ECO:0007669"/>
    <property type="project" value="UniProtKB-SubCell"/>
</dbReference>
<keyword evidence="14" id="KW-1185">Reference proteome</keyword>
<dbReference type="GO" id="GO:0070475">
    <property type="term" value="P:rRNA base methylation"/>
    <property type="evidence" value="ECO:0007669"/>
    <property type="project" value="TreeGrafter"/>
</dbReference>
<dbReference type="CDD" id="cd18084">
    <property type="entry name" value="RsmE-like"/>
    <property type="match status" value="1"/>
</dbReference>
<name>A0A448YWC9_9STRA</name>
<dbReference type="Pfam" id="PF04452">
    <property type="entry name" value="Methyltrans_RNA"/>
    <property type="match status" value="1"/>
</dbReference>
<dbReference type="OrthoDB" id="2021042at2759"/>
<feature type="signal peptide" evidence="11">
    <location>
        <begin position="1"/>
        <end position="23"/>
    </location>
</feature>
<dbReference type="PANTHER" id="PTHR30027">
    <property type="entry name" value="RIBOSOMAL RNA SMALL SUBUNIT METHYLTRANSFERASE E"/>
    <property type="match status" value="1"/>
</dbReference>
<accession>A0A448YWC9</accession>
<evidence type="ECO:0000256" key="4">
    <source>
        <dbReference type="ARBA" id="ARBA00022490"/>
    </source>
</evidence>
<evidence type="ECO:0000259" key="12">
    <source>
        <dbReference type="Pfam" id="PF04452"/>
    </source>
</evidence>
<comment type="subcellular location">
    <subcellularLocation>
        <location evidence="1">Cytoplasm</location>
    </subcellularLocation>
</comment>
<dbReference type="InterPro" id="IPR029026">
    <property type="entry name" value="tRNA_m1G_MTases_N"/>
</dbReference>
<evidence type="ECO:0000256" key="2">
    <source>
        <dbReference type="ARBA" id="ARBA00005528"/>
    </source>
</evidence>
<feature type="chain" id="PRO_5019207575" description="16S rRNA (uracil(1498)-N(3))-methyltransferase" evidence="11">
    <location>
        <begin position="24"/>
        <end position="373"/>
    </location>
</feature>
<evidence type="ECO:0000256" key="10">
    <source>
        <dbReference type="ARBA" id="ARBA00047944"/>
    </source>
</evidence>
<dbReference type="PANTHER" id="PTHR30027:SF3">
    <property type="entry name" value="16S RRNA (URACIL(1498)-N(3))-METHYLTRANSFERASE"/>
    <property type="match status" value="1"/>
</dbReference>
<keyword evidence="5" id="KW-0698">rRNA processing</keyword>
<keyword evidence="11" id="KW-0732">Signal</keyword>